<dbReference type="RefSeq" id="WP_050670539.1">
    <property type="nucleotide sequence ID" value="NZ_LAIR01000002.1"/>
</dbReference>
<proteinExistence type="predicted"/>
<dbReference type="EMBL" id="LAIR01000002">
    <property type="protein sequence ID" value="KNX38120.1"/>
    <property type="molecule type" value="Genomic_DNA"/>
</dbReference>
<dbReference type="AlphaFoldDB" id="A0A0L6CKH4"/>
<keyword evidence="2" id="KW-1185">Reference proteome</keyword>
<dbReference type="Proteomes" id="UP000037397">
    <property type="component" value="Unassembled WGS sequence"/>
</dbReference>
<reference evidence="2" key="1">
    <citation type="submission" date="2015-03" db="EMBL/GenBank/DDBJ databases">
        <title>Luteipulveratus halotolerans sp. nov., a novel actinobacterium (Dermacoccaceae) from Sarawak, Malaysia.</title>
        <authorList>
            <person name="Juboi H."/>
            <person name="Basik A."/>
            <person name="Shamsul S.S."/>
            <person name="Arnold P."/>
            <person name="Schmitt E.K."/>
            <person name="Sanglier J.-J."/>
            <person name="Yeo T."/>
        </authorList>
    </citation>
    <scope>NUCLEOTIDE SEQUENCE [LARGE SCALE GENOMIC DNA]</scope>
    <source>
        <strain evidence="2">C296001</strain>
    </source>
</reference>
<protein>
    <submittedName>
        <fullName evidence="1">Uncharacterized protein</fullName>
    </submittedName>
</protein>
<comment type="caution">
    <text evidence="1">The sequence shown here is derived from an EMBL/GenBank/DDBJ whole genome shotgun (WGS) entry which is preliminary data.</text>
</comment>
<accession>A0A0L6CKH4</accession>
<evidence type="ECO:0000313" key="2">
    <source>
        <dbReference type="Proteomes" id="UP000037397"/>
    </source>
</evidence>
<sequence length="85" mass="9862">MDEYPVEHVTNTWPPDHPNYSAIGYDPKRPDVTARVVFAESGEMQVHGHAVRHFEQSVHVRWQTEWGEAGAWLHEDDVRPRTLDS</sequence>
<dbReference type="OrthoDB" id="9937062at2"/>
<evidence type="ECO:0000313" key="1">
    <source>
        <dbReference type="EMBL" id="KNX38120.1"/>
    </source>
</evidence>
<gene>
    <name evidence="1" type="ORF">VV01_14755</name>
</gene>
<organism evidence="1 2">
    <name type="scientific">Luteipulveratus halotolerans</name>
    <dbReference type="NCBI Taxonomy" id="1631356"/>
    <lineage>
        <taxon>Bacteria</taxon>
        <taxon>Bacillati</taxon>
        <taxon>Actinomycetota</taxon>
        <taxon>Actinomycetes</taxon>
        <taxon>Micrococcales</taxon>
        <taxon>Dermacoccaceae</taxon>
        <taxon>Luteipulveratus</taxon>
    </lineage>
</organism>
<name>A0A0L6CKH4_9MICO</name>